<comment type="caution">
    <text evidence="1">The sequence shown here is derived from an EMBL/GenBank/DDBJ whole genome shotgun (WGS) entry which is preliminary data.</text>
</comment>
<sequence length="79" mass="8613">MRLLGVPLIPSAVVSVGPGAIVPATNGYRVLDRPAPLDLRGQSVLLLGMVYANEKRRLCEGQGMRDTLRIVALEDHFRC</sequence>
<organism evidence="1 2">
    <name type="scientific">Perkinsus olseni</name>
    <name type="common">Perkinsus atlanticus</name>
    <dbReference type="NCBI Taxonomy" id="32597"/>
    <lineage>
        <taxon>Eukaryota</taxon>
        <taxon>Sar</taxon>
        <taxon>Alveolata</taxon>
        <taxon>Perkinsozoa</taxon>
        <taxon>Perkinsea</taxon>
        <taxon>Perkinsida</taxon>
        <taxon>Perkinsidae</taxon>
        <taxon>Perkinsus</taxon>
    </lineage>
</organism>
<dbReference type="EMBL" id="JABANO010013674">
    <property type="protein sequence ID" value="KAF4739833.1"/>
    <property type="molecule type" value="Genomic_DNA"/>
</dbReference>
<feature type="non-terminal residue" evidence="1">
    <location>
        <position position="1"/>
    </location>
</feature>
<dbReference type="AlphaFoldDB" id="A0A7J6T426"/>
<evidence type="ECO:0000313" key="1">
    <source>
        <dbReference type="EMBL" id="KAF4739833.1"/>
    </source>
</evidence>
<keyword evidence="2" id="KW-1185">Reference proteome</keyword>
<accession>A0A7J6T426</accession>
<dbReference type="Proteomes" id="UP000553632">
    <property type="component" value="Unassembled WGS sequence"/>
</dbReference>
<reference evidence="1 2" key="1">
    <citation type="submission" date="2020-04" db="EMBL/GenBank/DDBJ databases">
        <title>Perkinsus olseni comparative genomics.</title>
        <authorList>
            <person name="Bogema D.R."/>
        </authorList>
    </citation>
    <scope>NUCLEOTIDE SEQUENCE [LARGE SCALE GENOMIC DNA]</scope>
    <source>
        <strain evidence="1 2">ATCC PRA-207</strain>
    </source>
</reference>
<evidence type="ECO:0000313" key="2">
    <source>
        <dbReference type="Proteomes" id="UP000553632"/>
    </source>
</evidence>
<protein>
    <submittedName>
        <fullName evidence="1">Uncharacterized protein</fullName>
    </submittedName>
</protein>
<name>A0A7J6T426_PEROL</name>
<gene>
    <name evidence="1" type="ORF">FOZ63_021643</name>
</gene>
<proteinExistence type="predicted"/>